<protein>
    <submittedName>
        <fullName evidence="2">Uncharacterized protein</fullName>
    </submittedName>
</protein>
<feature type="region of interest" description="Disordered" evidence="1">
    <location>
        <begin position="129"/>
        <end position="161"/>
    </location>
</feature>
<accession>A0A1I6GXH7</accession>
<proteinExistence type="predicted"/>
<dbReference type="OrthoDB" id="300230at2157"/>
<gene>
    <name evidence="2" type="ORF">SAMN04487947_1789</name>
</gene>
<dbReference type="EMBL" id="FOYT01000001">
    <property type="protein sequence ID" value="SFR46902.1"/>
    <property type="molecule type" value="Genomic_DNA"/>
</dbReference>
<feature type="region of interest" description="Disordered" evidence="1">
    <location>
        <begin position="1"/>
        <end position="20"/>
    </location>
</feature>
<evidence type="ECO:0000313" key="2">
    <source>
        <dbReference type="EMBL" id="SFR46902.1"/>
    </source>
</evidence>
<dbReference type="InterPro" id="IPR045396">
    <property type="entry name" value="DUF6517"/>
</dbReference>
<organism evidence="2 3">
    <name type="scientific">Halogeometricum rufum</name>
    <dbReference type="NCBI Taxonomy" id="553469"/>
    <lineage>
        <taxon>Archaea</taxon>
        <taxon>Methanobacteriati</taxon>
        <taxon>Methanobacteriota</taxon>
        <taxon>Stenosarchaea group</taxon>
        <taxon>Halobacteria</taxon>
        <taxon>Halobacteriales</taxon>
        <taxon>Haloferacaceae</taxon>
        <taxon>Halogeometricum</taxon>
    </lineage>
</organism>
<dbReference type="STRING" id="553469.SAMN04487947_1789"/>
<evidence type="ECO:0000256" key="1">
    <source>
        <dbReference type="SAM" id="MobiDB-lite"/>
    </source>
</evidence>
<dbReference type="Pfam" id="PF20127">
    <property type="entry name" value="DUF6517"/>
    <property type="match status" value="1"/>
</dbReference>
<evidence type="ECO:0000313" key="3">
    <source>
        <dbReference type="Proteomes" id="UP000198531"/>
    </source>
</evidence>
<sequence>MATTDGSPPDVRVPDGWERTSSTTETMFDAKVVTVRAHTVVLEDRRLRTTVRDRTGADETWRFFFASRLALRPKTGRSKALTRLVTDRANDGFVEQLRERGFADVESVEKRRFAVGRTEADLTRYRARVEATTGATDPASTDPPASDGESGESADAVADGGETVRVTAEGYLAVWPDDDGYLLAGGAYPLSVEDETVDRTLASLVTPAQHREQLFELIRSVG</sequence>
<dbReference type="AlphaFoldDB" id="A0A1I6GXH7"/>
<dbReference type="RefSeq" id="WP_089806553.1">
    <property type="nucleotide sequence ID" value="NZ_FOYT01000001.1"/>
</dbReference>
<keyword evidence="3" id="KW-1185">Reference proteome</keyword>
<reference evidence="3" key="1">
    <citation type="submission" date="2016-10" db="EMBL/GenBank/DDBJ databases">
        <authorList>
            <person name="Varghese N."/>
            <person name="Submissions S."/>
        </authorList>
    </citation>
    <scope>NUCLEOTIDE SEQUENCE [LARGE SCALE GENOMIC DNA]</scope>
    <source>
        <strain evidence="3">CGMCC 1.7736</strain>
    </source>
</reference>
<dbReference type="Proteomes" id="UP000198531">
    <property type="component" value="Unassembled WGS sequence"/>
</dbReference>
<name>A0A1I6GXH7_9EURY</name>